<dbReference type="InterPro" id="IPR000182">
    <property type="entry name" value="GNAT_dom"/>
</dbReference>
<name>A0A941D611_9MICO</name>
<accession>A0A941D611</accession>
<dbReference type="AlphaFoldDB" id="A0A941D611"/>
<dbReference type="GO" id="GO:0016747">
    <property type="term" value="F:acyltransferase activity, transferring groups other than amino-acyl groups"/>
    <property type="evidence" value="ECO:0007669"/>
    <property type="project" value="InterPro"/>
</dbReference>
<dbReference type="PROSITE" id="PS51186">
    <property type="entry name" value="GNAT"/>
    <property type="match status" value="1"/>
</dbReference>
<evidence type="ECO:0000313" key="3">
    <source>
        <dbReference type="Proteomes" id="UP000677016"/>
    </source>
</evidence>
<dbReference type="EMBL" id="JAGSNF010000003">
    <property type="protein sequence ID" value="MBR7742106.1"/>
    <property type="molecule type" value="Genomic_DNA"/>
</dbReference>
<comment type="caution">
    <text evidence="2">The sequence shown here is derived from an EMBL/GenBank/DDBJ whole genome shotgun (WGS) entry which is preliminary data.</text>
</comment>
<dbReference type="RefSeq" id="WP_211601276.1">
    <property type="nucleotide sequence ID" value="NZ_JAGSNF010000003.1"/>
</dbReference>
<reference evidence="2" key="1">
    <citation type="submission" date="2021-04" db="EMBL/GenBank/DDBJ databases">
        <title>Phycicoccus avicenniae sp. nov., a novel endophytic actinomycetes isolated from branch of Avicennia mariana.</title>
        <authorList>
            <person name="Tuo L."/>
        </authorList>
    </citation>
    <scope>NUCLEOTIDE SEQUENCE</scope>
    <source>
        <strain evidence="2">BSK3Z-2</strain>
    </source>
</reference>
<evidence type="ECO:0000313" key="2">
    <source>
        <dbReference type="EMBL" id="MBR7742106.1"/>
    </source>
</evidence>
<dbReference type="PROSITE" id="PS50890">
    <property type="entry name" value="PUA"/>
    <property type="match status" value="1"/>
</dbReference>
<dbReference type="Gene3D" id="3.40.630.30">
    <property type="match status" value="1"/>
</dbReference>
<organism evidence="2 3">
    <name type="scientific">Phycicoccus avicenniae</name>
    <dbReference type="NCBI Taxonomy" id="2828860"/>
    <lineage>
        <taxon>Bacteria</taxon>
        <taxon>Bacillati</taxon>
        <taxon>Actinomycetota</taxon>
        <taxon>Actinomycetes</taxon>
        <taxon>Micrococcales</taxon>
        <taxon>Intrasporangiaceae</taxon>
        <taxon>Phycicoccus</taxon>
    </lineage>
</organism>
<protein>
    <submittedName>
        <fullName evidence="2">GNAT family N-acetyltransferase</fullName>
    </submittedName>
</protein>
<dbReference type="Pfam" id="PF00583">
    <property type="entry name" value="Acetyltransf_1"/>
    <property type="match status" value="1"/>
</dbReference>
<dbReference type="Proteomes" id="UP000677016">
    <property type="component" value="Unassembled WGS sequence"/>
</dbReference>
<dbReference type="CDD" id="cd04301">
    <property type="entry name" value="NAT_SF"/>
    <property type="match status" value="1"/>
</dbReference>
<dbReference type="SUPFAM" id="SSF55729">
    <property type="entry name" value="Acyl-CoA N-acyltransferases (Nat)"/>
    <property type="match status" value="1"/>
</dbReference>
<evidence type="ECO:0000259" key="1">
    <source>
        <dbReference type="PROSITE" id="PS51186"/>
    </source>
</evidence>
<gene>
    <name evidence="2" type="ORF">KC207_02215</name>
</gene>
<dbReference type="InterPro" id="IPR016181">
    <property type="entry name" value="Acyl_CoA_acyltransferase"/>
</dbReference>
<feature type="domain" description="N-acetyltransferase" evidence="1">
    <location>
        <begin position="130"/>
        <end position="259"/>
    </location>
</feature>
<keyword evidence="3" id="KW-1185">Reference proteome</keyword>
<sequence>MSGVSVRRLDTYEELLEASGRHPVVELDVGRGFRGPAWAATTPTGSAVAFPRRSDHGVPGASVLGDADALEVLLGDRAVLDWFATGDFHHLGRPRALHDLVERLVPLGDRGGDWDWMWTTTPPPHVDGEERVLPCDASDAEELTALLTRASPRTHGQPFVRDAQRWVGVRTQDRIVACGCAEPSAAGVPVLSGIAVESEHRGEGLGRAVTAALAREAVATTGACVLGMYADNDVARGLYERLGFRTAVEWRSRWVDRPT</sequence>
<proteinExistence type="predicted"/>